<dbReference type="InterPro" id="IPR002052">
    <property type="entry name" value="DNA_methylase_N6_adenine_CS"/>
</dbReference>
<feature type="coiled-coil region" evidence="1">
    <location>
        <begin position="236"/>
        <end position="263"/>
    </location>
</feature>
<dbReference type="SUPFAM" id="SSF53335">
    <property type="entry name" value="S-adenosyl-L-methionine-dependent methyltransferases"/>
    <property type="match status" value="1"/>
</dbReference>
<evidence type="ECO:0000259" key="2">
    <source>
        <dbReference type="Pfam" id="PF13708"/>
    </source>
</evidence>
<dbReference type="CDD" id="cd02440">
    <property type="entry name" value="AdoMet_MTases"/>
    <property type="match status" value="1"/>
</dbReference>
<dbReference type="PROSITE" id="PS00092">
    <property type="entry name" value="N6_MTASE"/>
    <property type="match status" value="1"/>
</dbReference>
<evidence type="ECO:0000313" key="3">
    <source>
        <dbReference type="EMBL" id="DAD71799.1"/>
    </source>
</evidence>
<organism evidence="3">
    <name type="scientific">Siphoviridae sp. ctoiW10</name>
    <dbReference type="NCBI Taxonomy" id="2827592"/>
    <lineage>
        <taxon>Viruses</taxon>
        <taxon>Duplodnaviria</taxon>
        <taxon>Heunggongvirae</taxon>
        <taxon>Uroviricota</taxon>
        <taxon>Caudoviricetes</taxon>
    </lineage>
</organism>
<name>A0A8S5LPM3_9CAUD</name>
<dbReference type="GO" id="GO:0003676">
    <property type="term" value="F:nucleic acid binding"/>
    <property type="evidence" value="ECO:0007669"/>
    <property type="project" value="InterPro"/>
</dbReference>
<dbReference type="EMBL" id="BK015888">
    <property type="protein sequence ID" value="DAD71799.1"/>
    <property type="molecule type" value="Genomic_DNA"/>
</dbReference>
<dbReference type="GO" id="GO:0008168">
    <property type="term" value="F:methyltransferase activity"/>
    <property type="evidence" value="ECO:0007669"/>
    <property type="project" value="InterPro"/>
</dbReference>
<dbReference type="Pfam" id="PF13708">
    <property type="entry name" value="DUF4942"/>
    <property type="match status" value="1"/>
</dbReference>
<dbReference type="InterPro" id="IPR029063">
    <property type="entry name" value="SAM-dependent_MTases_sf"/>
</dbReference>
<dbReference type="GO" id="GO:0032259">
    <property type="term" value="P:methylation"/>
    <property type="evidence" value="ECO:0007669"/>
    <property type="project" value="InterPro"/>
</dbReference>
<dbReference type="InterPro" id="IPR031339">
    <property type="entry name" value="DUF4942"/>
</dbReference>
<reference evidence="3" key="1">
    <citation type="journal article" date="2021" name="Proc. Natl. Acad. Sci. U.S.A.">
        <title>A Catalog of Tens of Thousands of Viruses from Human Metagenomes Reveals Hidden Associations with Chronic Diseases.</title>
        <authorList>
            <person name="Tisza M.J."/>
            <person name="Buck C.B."/>
        </authorList>
    </citation>
    <scope>NUCLEOTIDE SEQUENCE</scope>
    <source>
        <strain evidence="3">CtoiW10</strain>
    </source>
</reference>
<feature type="domain" description="DUF4942" evidence="2">
    <location>
        <begin position="372"/>
        <end position="576"/>
    </location>
</feature>
<proteinExistence type="predicted"/>
<keyword evidence="1" id="KW-0175">Coiled coil</keyword>
<dbReference type="Gene3D" id="3.40.50.150">
    <property type="entry name" value="Vaccinia Virus protein VP39"/>
    <property type="match status" value="1"/>
</dbReference>
<evidence type="ECO:0000256" key="1">
    <source>
        <dbReference type="SAM" id="Coils"/>
    </source>
</evidence>
<accession>A0A8S5LPM3</accession>
<protein>
    <submittedName>
        <fullName evidence="3">Type I restriction enzyme</fullName>
    </submittedName>
</protein>
<sequence length="633" mass="71894">MIAYLETQNRYGEKGLCALADGVEIARITKTENMGKPQYCVGITWEREHSEFLGRAATIAGAKKLIWQWGEQHLTEVSQRTTGQDVKRLPQFSDTGFYPTPSKLAGRMLAGVHWKDVTAILEPSAGKGDLADAARKFVEDYHNDRKVCVDKQEPYIDCVEIDPDLALILKGKGYPVVSDDFLTFHTFKQYDLILMNPPFENGDEHLLKALSLMERGGQIVCLLNAETIRNPYTNRRKVLRQKLSEYNAKIEFIENAFAHAQRKTNVEIAMIFVDIPYPKPESDIFEHLKRSREETCTAADGPTALASADWLQNMIDGFQFEAELGNKLIREYQGLCPYLMNGSTTYEKPLLELTCSERGRGNDAGLPNVYLRALRGKYWRTLLSRPELTGKMTSAMRQDYQEKIETLSAYDFSRYNIETVMREIAHQLTQGVEESILNLFETFTAKHAWYPECANNIHYYNGWATNKAHKIGMKVIVPASGCYADSWRDEKLDTYRVNSMISDLERAMNYLDRGETYCHIPVDGAVRRANGVNSNKASFTYFDCVFYKKGTCHIKFKPNAVRIIDRLNIFAGQHKNWLPPVYGKKHYQDMTPEEQAVIDEFQGEAAYESVLSDPSMLISAGDIALAALPSSNP</sequence>